<feature type="domain" description="Integrase catalytic" evidence="2">
    <location>
        <begin position="116"/>
        <end position="304"/>
    </location>
</feature>
<name>E6PE41_9ZZZZ</name>
<comment type="caution">
    <text evidence="3">The sequence shown here is derived from an EMBL/GenBank/DDBJ whole genome shotgun (WGS) entry which is preliminary data.</text>
</comment>
<dbReference type="PROSITE" id="PS50994">
    <property type="entry name" value="INTEGRASE"/>
    <property type="match status" value="1"/>
</dbReference>
<dbReference type="Pfam" id="PF22483">
    <property type="entry name" value="Mu-transpos_C_2"/>
    <property type="match status" value="1"/>
</dbReference>
<dbReference type="InterPro" id="IPR012337">
    <property type="entry name" value="RNaseH-like_sf"/>
</dbReference>
<dbReference type="InterPro" id="IPR036397">
    <property type="entry name" value="RNaseH_sf"/>
</dbReference>
<dbReference type="EMBL" id="CABL01000002">
    <property type="protein sequence ID" value="CBH74726.1"/>
    <property type="molecule type" value="Genomic_DNA"/>
</dbReference>
<evidence type="ECO:0000259" key="2">
    <source>
        <dbReference type="PROSITE" id="PS50994"/>
    </source>
</evidence>
<dbReference type="SUPFAM" id="SSF53098">
    <property type="entry name" value="Ribonuclease H-like"/>
    <property type="match status" value="1"/>
</dbReference>
<dbReference type="EMBL" id="CABL01000019">
    <property type="protein sequence ID" value="CBH76368.1"/>
    <property type="molecule type" value="Genomic_DNA"/>
</dbReference>
<sequence length="489" mass="55427">MLRYKDHRRTHTQIAAAAKVGISERSARQIEQMDALPSQRPRRQWRTRKDPLAAVWEAELLPLLTANPQLQAGTLLEELQRRYPEEYAPSTLRTLQRRVRTWRVNHGGEREIFFAQEHPPGRQGLSDFTVCNDLGVTIAGVVFPHRLYQFALAYSGWRHACLIENGESFEALSTGLQAALWRLGGAPEEHRTDSLSAAFKNLAESAREDFTQRYAALCDHYGMRASRCNPGESQENGSIESRHGSLKNALRQALLLRGSMDFGDRVDYETFVETIVQRMNRRVEKALELERAALRPLPERRTAEFTEIVARVSKYGIFTVKGAQYSAPSRLVGHRMVVRQYVDRIEAWIGGACVLERPRANGKNGQRHPRSIDYRDLVEGLRRKPGAFARWVLRDAVFPRTVYRQTWEKVSTALLERDACKLMVGLLALAANGHESELAMELEALLARNELPDLKALTQRLAPRTTSIPVVEVRLPELTSYDGLIVAAS</sequence>
<dbReference type="NCBIfam" id="NF033546">
    <property type="entry name" value="transpos_IS21"/>
    <property type="match status" value="1"/>
</dbReference>
<proteinExistence type="inferred from homology"/>
<evidence type="ECO:0000256" key="1">
    <source>
        <dbReference type="ARBA" id="ARBA00009277"/>
    </source>
</evidence>
<dbReference type="InterPro" id="IPR054353">
    <property type="entry name" value="IstA-like_C"/>
</dbReference>
<comment type="similarity">
    <text evidence="1">Belongs to the transposase IS21/IS408/IS1162 family.</text>
</comment>
<reference evidence="3" key="1">
    <citation type="submission" date="2009-10" db="EMBL/GenBank/DDBJ databases">
        <title>Diversity of trophic interactions inside an arsenic-rich microbial ecosystem.</title>
        <authorList>
            <person name="Bertin P.N."/>
            <person name="Heinrich-Salmeron A."/>
            <person name="Pelletier E."/>
            <person name="Goulhen-Chollet F."/>
            <person name="Arsene-Ploetze F."/>
            <person name="Gallien S."/>
            <person name="Calteau A."/>
            <person name="Vallenet D."/>
            <person name="Casiot C."/>
            <person name="Chane-Woon-Ming B."/>
            <person name="Giloteaux L."/>
            <person name="Barakat M."/>
            <person name="Bonnefoy V."/>
            <person name="Bruneel O."/>
            <person name="Chandler M."/>
            <person name="Cleiss J."/>
            <person name="Duran R."/>
            <person name="Elbaz-Poulichet F."/>
            <person name="Fonknechten N."/>
            <person name="Lauga B."/>
            <person name="Mornico D."/>
            <person name="Ortet P."/>
            <person name="Schaeffer C."/>
            <person name="Siguier P."/>
            <person name="Alexander Thil Smith A."/>
            <person name="Van Dorsselaer A."/>
            <person name="Weissenbach J."/>
            <person name="Medigue C."/>
            <person name="Le Paslier D."/>
        </authorList>
    </citation>
    <scope>NUCLEOTIDE SEQUENCE</scope>
</reference>
<dbReference type="AlphaFoldDB" id="E6PE41"/>
<dbReference type="PANTHER" id="PTHR35004:SF7">
    <property type="entry name" value="INTEGRASE PROTEIN"/>
    <property type="match status" value="1"/>
</dbReference>
<organism evidence="3">
    <name type="scientific">mine drainage metagenome</name>
    <dbReference type="NCBI Taxonomy" id="410659"/>
    <lineage>
        <taxon>unclassified sequences</taxon>
        <taxon>metagenomes</taxon>
        <taxon>ecological metagenomes</taxon>
    </lineage>
</organism>
<dbReference type="Gene3D" id="3.30.420.10">
    <property type="entry name" value="Ribonuclease H-like superfamily/Ribonuclease H"/>
    <property type="match status" value="1"/>
</dbReference>
<gene>
    <name evidence="3" type="primary">istA</name>
    <name evidence="4" type="ORF">CARN1_0848</name>
    <name evidence="3" type="ORF">CARN1_1829</name>
</gene>
<dbReference type="GO" id="GO:0015074">
    <property type="term" value="P:DNA integration"/>
    <property type="evidence" value="ECO:0007669"/>
    <property type="project" value="InterPro"/>
</dbReference>
<dbReference type="InterPro" id="IPR001584">
    <property type="entry name" value="Integrase_cat-core"/>
</dbReference>
<dbReference type="GO" id="GO:0003676">
    <property type="term" value="F:nucleic acid binding"/>
    <property type="evidence" value="ECO:0007669"/>
    <property type="project" value="InterPro"/>
</dbReference>
<dbReference type="PANTHER" id="PTHR35004">
    <property type="entry name" value="TRANSPOSASE RV3428C-RELATED"/>
    <property type="match status" value="1"/>
</dbReference>
<protein>
    <submittedName>
        <fullName evidence="3">Transposase of ISCARN49, IS21 family</fullName>
    </submittedName>
</protein>
<evidence type="ECO:0000313" key="4">
    <source>
        <dbReference type="EMBL" id="CBH76368.1"/>
    </source>
</evidence>
<accession>E6PE41</accession>
<evidence type="ECO:0000313" key="3">
    <source>
        <dbReference type="EMBL" id="CBH74726.1"/>
    </source>
</evidence>